<evidence type="ECO:0000313" key="1">
    <source>
        <dbReference type="EMBL" id="BBE49882.1"/>
    </source>
</evidence>
<gene>
    <name evidence="1" type="ORF">OYT1_ch0309</name>
</gene>
<proteinExistence type="predicted"/>
<dbReference type="Proteomes" id="UP000033070">
    <property type="component" value="Chromosome"/>
</dbReference>
<reference evidence="1 2" key="1">
    <citation type="submission" date="2018-06" db="EMBL/GenBank/DDBJ databases">
        <title>OYT1 Genome Sequencing.</title>
        <authorList>
            <person name="Kato S."/>
            <person name="Itoh T."/>
            <person name="Ohkuma M."/>
        </authorList>
    </citation>
    <scope>NUCLEOTIDE SEQUENCE [LARGE SCALE GENOMIC DNA]</scope>
    <source>
        <strain evidence="1 2">OYT1</strain>
    </source>
</reference>
<organism evidence="1 2">
    <name type="scientific">Ferriphaselus amnicola</name>
    <dbReference type="NCBI Taxonomy" id="1188319"/>
    <lineage>
        <taxon>Bacteria</taxon>
        <taxon>Pseudomonadati</taxon>
        <taxon>Pseudomonadota</taxon>
        <taxon>Betaproteobacteria</taxon>
        <taxon>Nitrosomonadales</taxon>
        <taxon>Gallionellaceae</taxon>
        <taxon>Ferriphaselus</taxon>
    </lineage>
</organism>
<evidence type="ECO:0000313" key="2">
    <source>
        <dbReference type="Proteomes" id="UP000033070"/>
    </source>
</evidence>
<dbReference type="AlphaFoldDB" id="A0A2Z6G8T8"/>
<name>A0A2Z6G8T8_9PROT</name>
<protein>
    <submittedName>
        <fullName evidence="1">Uncharacterized protein</fullName>
    </submittedName>
</protein>
<dbReference type="KEGG" id="fam:OYT1_ch0309"/>
<keyword evidence="2" id="KW-1185">Reference proteome</keyword>
<dbReference type="EMBL" id="AP018738">
    <property type="protein sequence ID" value="BBE49882.1"/>
    <property type="molecule type" value="Genomic_DNA"/>
</dbReference>
<sequence length="102" mass="11237">MTAMPLLQSSLFRYCLAALVLLALWVGGTEIHQMQSTQDACAIALSLDADSHYDDSSDRDVPLTRVYFTHSDSLADPHLQDRVQAFIPSRSSPPDHPPPESV</sequence>
<accession>A0A2Z6G8T8</accession>
<dbReference type="STRING" id="1188319.OYT1_00442"/>